<accession>A0ABQ5G2H2</accession>
<protein>
    <submittedName>
        <fullName evidence="1">Uncharacterized protein</fullName>
    </submittedName>
</protein>
<keyword evidence="2" id="KW-1185">Reference proteome</keyword>
<organism evidence="1 2">
    <name type="scientific">Tanacetum coccineum</name>
    <dbReference type="NCBI Taxonomy" id="301880"/>
    <lineage>
        <taxon>Eukaryota</taxon>
        <taxon>Viridiplantae</taxon>
        <taxon>Streptophyta</taxon>
        <taxon>Embryophyta</taxon>
        <taxon>Tracheophyta</taxon>
        <taxon>Spermatophyta</taxon>
        <taxon>Magnoliopsida</taxon>
        <taxon>eudicotyledons</taxon>
        <taxon>Gunneridae</taxon>
        <taxon>Pentapetalae</taxon>
        <taxon>asterids</taxon>
        <taxon>campanulids</taxon>
        <taxon>Asterales</taxon>
        <taxon>Asteraceae</taxon>
        <taxon>Asteroideae</taxon>
        <taxon>Anthemideae</taxon>
        <taxon>Anthemidinae</taxon>
        <taxon>Tanacetum</taxon>
    </lineage>
</organism>
<dbReference type="EMBL" id="BQNB010018022">
    <property type="protein sequence ID" value="GJT69811.1"/>
    <property type="molecule type" value="Genomic_DNA"/>
</dbReference>
<proteinExistence type="predicted"/>
<reference evidence="1" key="2">
    <citation type="submission" date="2022-01" db="EMBL/GenBank/DDBJ databases">
        <authorList>
            <person name="Yamashiro T."/>
            <person name="Shiraishi A."/>
            <person name="Satake H."/>
            <person name="Nakayama K."/>
        </authorList>
    </citation>
    <scope>NUCLEOTIDE SEQUENCE</scope>
</reference>
<evidence type="ECO:0000313" key="1">
    <source>
        <dbReference type="EMBL" id="GJT69811.1"/>
    </source>
</evidence>
<comment type="caution">
    <text evidence="1">The sequence shown here is derived from an EMBL/GenBank/DDBJ whole genome shotgun (WGS) entry which is preliminary data.</text>
</comment>
<dbReference type="Proteomes" id="UP001151760">
    <property type="component" value="Unassembled WGS sequence"/>
</dbReference>
<name>A0ABQ5G2H2_9ASTR</name>
<sequence length="270" mass="31196">MMTHLVPGTRLETRCDKESRSWEIVQEMEEETTKDTGVDPDKANSNWSAVTHPTTYLGFILNIVNKNHRSSASLIKAKLIDSKDTRVYFIDYRVRLWFTYLNFFKKRFPCLLRTSISDQLANNLHDVMMETLPSSVTTTRHSNLDDHNDDAHHEGLSRKKMMIFDSGLILMLLMSTEEAMEGIQDGLRGKCSNRLFRTRSCKQQLKYGEKAARILMLQISDYNWFEYISVLKTVCAIAVLDVIFKDDGSHNRRETCSSLAFFCSSLVHLF</sequence>
<gene>
    <name evidence="1" type="ORF">Tco_1029097</name>
</gene>
<evidence type="ECO:0000313" key="2">
    <source>
        <dbReference type="Proteomes" id="UP001151760"/>
    </source>
</evidence>
<reference evidence="1" key="1">
    <citation type="journal article" date="2022" name="Int. J. Mol. Sci.">
        <title>Draft Genome of Tanacetum Coccineum: Genomic Comparison of Closely Related Tanacetum-Family Plants.</title>
        <authorList>
            <person name="Yamashiro T."/>
            <person name="Shiraishi A."/>
            <person name="Nakayama K."/>
            <person name="Satake H."/>
        </authorList>
    </citation>
    <scope>NUCLEOTIDE SEQUENCE</scope>
</reference>